<dbReference type="InterPro" id="IPR009057">
    <property type="entry name" value="Homeodomain-like_sf"/>
</dbReference>
<dbReference type="SUPFAM" id="SSF46689">
    <property type="entry name" value="Homeodomain-like"/>
    <property type="match status" value="1"/>
</dbReference>
<dbReference type="PANTHER" id="PTHR24340:SF21">
    <property type="entry name" value="HOMEOBOX PROTEIN NKX-6.2"/>
    <property type="match status" value="1"/>
</dbReference>
<dbReference type="EMBL" id="MTYJ01000001">
    <property type="protein sequence ID" value="OQV26062.1"/>
    <property type="molecule type" value="Genomic_DNA"/>
</dbReference>
<name>A0A1W0XFB7_HYPEX</name>
<keyword evidence="3 5" id="KW-0371">Homeobox</keyword>
<dbReference type="GO" id="GO:0005634">
    <property type="term" value="C:nucleus"/>
    <property type="evidence" value="ECO:0007669"/>
    <property type="project" value="UniProtKB-SubCell"/>
</dbReference>
<dbReference type="GO" id="GO:0000981">
    <property type="term" value="F:DNA-binding transcription factor activity, RNA polymerase II-specific"/>
    <property type="evidence" value="ECO:0007669"/>
    <property type="project" value="InterPro"/>
</dbReference>
<protein>
    <submittedName>
        <fullName evidence="9">Homeobox protein Nkx-6.3</fullName>
    </submittedName>
</protein>
<dbReference type="AlphaFoldDB" id="A0A1W0XFB7"/>
<feature type="DNA-binding region" description="Homeobox" evidence="5">
    <location>
        <begin position="182"/>
        <end position="241"/>
    </location>
</feature>
<feature type="compositionally biased region" description="Low complexity" evidence="7">
    <location>
        <begin position="42"/>
        <end position="60"/>
    </location>
</feature>
<keyword evidence="4 5" id="KW-0539">Nucleus</keyword>
<dbReference type="InterPro" id="IPR020479">
    <property type="entry name" value="HD_metazoa"/>
</dbReference>
<dbReference type="OrthoDB" id="6159439at2759"/>
<dbReference type="Gene3D" id="1.10.10.60">
    <property type="entry name" value="Homeodomain-like"/>
    <property type="match status" value="1"/>
</dbReference>
<dbReference type="SMART" id="SM00389">
    <property type="entry name" value="HOX"/>
    <property type="match status" value="1"/>
</dbReference>
<dbReference type="Proteomes" id="UP000192578">
    <property type="component" value="Unassembled WGS sequence"/>
</dbReference>
<keyword evidence="2 5" id="KW-0238">DNA-binding</keyword>
<accession>A0A1W0XFB7</accession>
<evidence type="ECO:0000313" key="10">
    <source>
        <dbReference type="Proteomes" id="UP000192578"/>
    </source>
</evidence>
<dbReference type="CDD" id="cd00086">
    <property type="entry name" value="homeodomain"/>
    <property type="match status" value="1"/>
</dbReference>
<dbReference type="PRINTS" id="PR00031">
    <property type="entry name" value="HTHREPRESSR"/>
</dbReference>
<dbReference type="GO" id="GO:0030154">
    <property type="term" value="P:cell differentiation"/>
    <property type="evidence" value="ECO:0007669"/>
    <property type="project" value="TreeGrafter"/>
</dbReference>
<evidence type="ECO:0000256" key="7">
    <source>
        <dbReference type="SAM" id="MobiDB-lite"/>
    </source>
</evidence>
<keyword evidence="10" id="KW-1185">Reference proteome</keyword>
<comment type="caution">
    <text evidence="9">The sequence shown here is derived from an EMBL/GenBank/DDBJ whole genome shotgun (WGS) entry which is preliminary data.</text>
</comment>
<feature type="region of interest" description="Disordered" evidence="7">
    <location>
        <begin position="39"/>
        <end position="66"/>
    </location>
</feature>
<evidence type="ECO:0000256" key="5">
    <source>
        <dbReference type="PROSITE-ProRule" id="PRU00108"/>
    </source>
</evidence>
<dbReference type="PROSITE" id="PS50071">
    <property type="entry name" value="HOMEOBOX_2"/>
    <property type="match status" value="1"/>
</dbReference>
<dbReference type="FunFam" id="1.10.10.60:FF:000391">
    <property type="entry name" value="Homeobox transcription factor"/>
    <property type="match status" value="1"/>
</dbReference>
<comment type="subcellular location">
    <subcellularLocation>
        <location evidence="1 5 6">Nucleus</location>
    </subcellularLocation>
</comment>
<organism evidence="9 10">
    <name type="scientific">Hypsibius exemplaris</name>
    <name type="common">Freshwater tardigrade</name>
    <dbReference type="NCBI Taxonomy" id="2072580"/>
    <lineage>
        <taxon>Eukaryota</taxon>
        <taxon>Metazoa</taxon>
        <taxon>Ecdysozoa</taxon>
        <taxon>Tardigrada</taxon>
        <taxon>Eutardigrada</taxon>
        <taxon>Parachela</taxon>
        <taxon>Hypsibioidea</taxon>
        <taxon>Hypsibiidae</taxon>
        <taxon>Hypsibius</taxon>
    </lineage>
</organism>
<gene>
    <name evidence="9" type="ORF">BV898_00191</name>
</gene>
<evidence type="ECO:0000256" key="6">
    <source>
        <dbReference type="RuleBase" id="RU000682"/>
    </source>
</evidence>
<sequence length="279" mass="29877">MTHSSTGNSAGFIWNNQPLAALHQMAEMNGCHPAAPSFLRVQQQQQQSQKQSGGSPPLSSVTPINATPHGINDILNRNALAAAAMSAGNPAANNAASNNSTSRFLFNPQHLISGTKHFQDLRSLYSCWPGMALAASSLQQQAAVAAAAASVHKNGSMHHTQSDHGISGHEDLHDRRGGGGGKKNTRPTFSGHQIFALEKTFEQTKYLAGPERAKLAFALGMSESQVKVWFQNRRTKHRKRTAAENASHHNRKPGMMGGHGTGDDGCDSDSNSDDCHQML</sequence>
<feature type="domain" description="Homeobox" evidence="8">
    <location>
        <begin position="180"/>
        <end position="240"/>
    </location>
</feature>
<feature type="region of interest" description="Disordered" evidence="7">
    <location>
        <begin position="153"/>
        <end position="188"/>
    </location>
</feature>
<dbReference type="PRINTS" id="PR00024">
    <property type="entry name" value="HOMEOBOX"/>
</dbReference>
<proteinExistence type="predicted"/>
<dbReference type="InterPro" id="IPR017970">
    <property type="entry name" value="Homeobox_CS"/>
</dbReference>
<dbReference type="PROSITE" id="PS00027">
    <property type="entry name" value="HOMEOBOX_1"/>
    <property type="match status" value="1"/>
</dbReference>
<evidence type="ECO:0000256" key="1">
    <source>
        <dbReference type="ARBA" id="ARBA00004123"/>
    </source>
</evidence>
<dbReference type="Pfam" id="PF00046">
    <property type="entry name" value="Homeodomain"/>
    <property type="match status" value="1"/>
</dbReference>
<evidence type="ECO:0000313" key="9">
    <source>
        <dbReference type="EMBL" id="OQV26062.1"/>
    </source>
</evidence>
<feature type="compositionally biased region" description="Basic and acidic residues" evidence="7">
    <location>
        <begin position="160"/>
        <end position="177"/>
    </location>
</feature>
<dbReference type="PANTHER" id="PTHR24340">
    <property type="entry name" value="HOMEOBOX PROTEIN NKX"/>
    <property type="match status" value="1"/>
</dbReference>
<reference evidence="10" key="1">
    <citation type="submission" date="2017-01" db="EMBL/GenBank/DDBJ databases">
        <title>Comparative genomics of anhydrobiosis in the tardigrade Hypsibius dujardini.</title>
        <authorList>
            <person name="Yoshida Y."/>
            <person name="Koutsovoulos G."/>
            <person name="Laetsch D."/>
            <person name="Stevens L."/>
            <person name="Kumar S."/>
            <person name="Horikawa D."/>
            <person name="Ishino K."/>
            <person name="Komine S."/>
            <person name="Tomita M."/>
            <person name="Blaxter M."/>
            <person name="Arakawa K."/>
        </authorList>
    </citation>
    <scope>NUCLEOTIDE SEQUENCE [LARGE SCALE GENOMIC DNA]</scope>
    <source>
        <strain evidence="10">Z151</strain>
    </source>
</reference>
<evidence type="ECO:0000256" key="4">
    <source>
        <dbReference type="ARBA" id="ARBA00023242"/>
    </source>
</evidence>
<evidence type="ECO:0000256" key="2">
    <source>
        <dbReference type="ARBA" id="ARBA00023125"/>
    </source>
</evidence>
<dbReference type="InterPro" id="IPR001356">
    <property type="entry name" value="HD"/>
</dbReference>
<dbReference type="InterPro" id="IPR050394">
    <property type="entry name" value="Homeobox_NK-like"/>
</dbReference>
<evidence type="ECO:0000256" key="3">
    <source>
        <dbReference type="ARBA" id="ARBA00023155"/>
    </source>
</evidence>
<dbReference type="GO" id="GO:0000978">
    <property type="term" value="F:RNA polymerase II cis-regulatory region sequence-specific DNA binding"/>
    <property type="evidence" value="ECO:0007669"/>
    <property type="project" value="TreeGrafter"/>
</dbReference>
<feature type="region of interest" description="Disordered" evidence="7">
    <location>
        <begin position="234"/>
        <end position="279"/>
    </location>
</feature>
<dbReference type="InterPro" id="IPR000047">
    <property type="entry name" value="HTH_motif"/>
</dbReference>
<evidence type="ECO:0000259" key="8">
    <source>
        <dbReference type="PROSITE" id="PS50071"/>
    </source>
</evidence>